<dbReference type="GeneID" id="84592855"/>
<name>A0AAJ8BSI1_ASPNG</name>
<organism evidence="2">
    <name type="scientific">Aspergillus niger</name>
    <dbReference type="NCBI Taxonomy" id="5061"/>
    <lineage>
        <taxon>Eukaryota</taxon>
        <taxon>Fungi</taxon>
        <taxon>Dikarya</taxon>
        <taxon>Ascomycota</taxon>
        <taxon>Pezizomycotina</taxon>
        <taxon>Eurotiomycetes</taxon>
        <taxon>Eurotiomycetidae</taxon>
        <taxon>Eurotiales</taxon>
        <taxon>Aspergillaceae</taxon>
        <taxon>Aspergillus</taxon>
        <taxon>Aspergillus subgen. Circumdati</taxon>
    </lineage>
</organism>
<reference evidence="2" key="1">
    <citation type="submission" date="2025-02" db="EMBL/GenBank/DDBJ databases">
        <authorList>
            <consortium name="NCBI Genome Project"/>
        </authorList>
    </citation>
    <scope>NUCLEOTIDE SEQUENCE</scope>
</reference>
<dbReference type="AlphaFoldDB" id="A0AAJ8BSI1"/>
<accession>A0AAJ8BSI1</accession>
<sequence>MQRPGKRTGLLVDAETVQGFLEPDGGLCPPDSRIDGRSSKEWNSDWTGSGDDTSALAMSSGGLCPPDSRIMLVANDSYQLKAKVVADEMKLRLIVLLSFEKRITRFPKLIDEALNGTSASDMSPGGLCPPVHAR</sequence>
<protein>
    <submittedName>
        <fullName evidence="2">Uncharacterized protein</fullName>
    </submittedName>
</protein>
<evidence type="ECO:0000313" key="2">
    <source>
        <dbReference type="RefSeq" id="XP_059602143.1"/>
    </source>
</evidence>
<reference evidence="2" key="2">
    <citation type="submission" date="2025-08" db="UniProtKB">
        <authorList>
            <consortium name="RefSeq"/>
        </authorList>
    </citation>
    <scope>IDENTIFICATION</scope>
</reference>
<feature type="compositionally biased region" description="Basic and acidic residues" evidence="1">
    <location>
        <begin position="32"/>
        <end position="43"/>
    </location>
</feature>
<proteinExistence type="predicted"/>
<dbReference type="VEuPathDB" id="FungiDB:An13g02870"/>
<evidence type="ECO:0000256" key="1">
    <source>
        <dbReference type="SAM" id="MobiDB-lite"/>
    </source>
</evidence>
<feature type="region of interest" description="Disordered" evidence="1">
    <location>
        <begin position="21"/>
        <end position="51"/>
    </location>
</feature>
<gene>
    <name evidence="2" type="ORF">An13g02870</name>
</gene>
<dbReference type="RefSeq" id="XP_059602143.1">
    <property type="nucleotide sequence ID" value="XM_059743923.1"/>
</dbReference>
<dbReference type="KEGG" id="ang:An13g02870"/>